<feature type="domain" description="Reverse transcriptase zinc-binding" evidence="2">
    <location>
        <begin position="475"/>
        <end position="527"/>
    </location>
</feature>
<evidence type="ECO:0000313" key="4">
    <source>
        <dbReference type="Proteomes" id="UP001161247"/>
    </source>
</evidence>
<proteinExistence type="predicted"/>
<feature type="region of interest" description="Disordered" evidence="1">
    <location>
        <begin position="116"/>
        <end position="170"/>
    </location>
</feature>
<name>A0AAV1DDS6_OLDCO</name>
<protein>
    <submittedName>
        <fullName evidence="3">OLC1v1004972C1</fullName>
    </submittedName>
</protein>
<keyword evidence="4" id="KW-1185">Reference proteome</keyword>
<evidence type="ECO:0000313" key="3">
    <source>
        <dbReference type="EMBL" id="CAI9105935.1"/>
    </source>
</evidence>
<organism evidence="3 4">
    <name type="scientific">Oldenlandia corymbosa var. corymbosa</name>
    <dbReference type="NCBI Taxonomy" id="529605"/>
    <lineage>
        <taxon>Eukaryota</taxon>
        <taxon>Viridiplantae</taxon>
        <taxon>Streptophyta</taxon>
        <taxon>Embryophyta</taxon>
        <taxon>Tracheophyta</taxon>
        <taxon>Spermatophyta</taxon>
        <taxon>Magnoliopsida</taxon>
        <taxon>eudicotyledons</taxon>
        <taxon>Gunneridae</taxon>
        <taxon>Pentapetalae</taxon>
        <taxon>asterids</taxon>
        <taxon>lamiids</taxon>
        <taxon>Gentianales</taxon>
        <taxon>Rubiaceae</taxon>
        <taxon>Rubioideae</taxon>
        <taxon>Spermacoceae</taxon>
        <taxon>Hedyotis-Oldenlandia complex</taxon>
        <taxon>Oldenlandia</taxon>
    </lineage>
</organism>
<dbReference type="InterPro" id="IPR026960">
    <property type="entry name" value="RVT-Znf"/>
</dbReference>
<accession>A0AAV1DDS6</accession>
<sequence length="622" mass="72758">MIEIGESSGKKKSSWADESETEGRANAWDTYDVRRLRKSKMKLAFIPPKAIDGIVVTKIKPEKVQEEAIYWKASVVMFKDEKGVIWDQRVHFEWAPVCYKCCAGYGHEAKHCRKPKATEHAETQNVTGPKQNEEKEWRSMEKLNRSGQTKKTEATGAQKGDDQADRGKIRAKGLNPPIKQKELSRVLAANKINIAGIVETKMTEEKVKVLMSTVLNQWRYGLNRQFIHCKVYQKASEDEFCRTVLYAENGEHERMKLWDQLIDISKTVDKAGIVGGDFKRPKTNGYCLEFWHLDHSSMMVNVELELARKLKPFKYFNMWKYDPTFMEVVENSWIGEVEVQQSKAQEELNQIQQELRSSPFDGELHGKKRGAYKKCVMASIAVESFMRQKLKEDWILEGDHNIKFFHSKLKKRRMRTRILSIREANGEPDFFGREIAWKQERVIHNLRGLQVAAGRTYETGCCKHDLVQVKPSENSHFMAWLIWQGRIWTKDRLAQVNLTISGDKCCLCGMQSENVEHFFFACQFSSALLDRIRTWLGIKTLTVRQKRWKVELKTIWKSTRLQKKILYAAMMATIYSIWEERNHRIFRAKQRQVEEIFQGIRNLLKVRIQHCKKGRRQPRKKA</sequence>
<feature type="region of interest" description="Disordered" evidence="1">
    <location>
        <begin position="1"/>
        <end position="24"/>
    </location>
</feature>
<dbReference type="AlphaFoldDB" id="A0AAV1DDS6"/>
<dbReference type="Pfam" id="PF13966">
    <property type="entry name" value="zf-RVT"/>
    <property type="match status" value="1"/>
</dbReference>
<gene>
    <name evidence="3" type="ORF">OLC1_LOCUS14530</name>
</gene>
<feature type="compositionally biased region" description="Basic and acidic residues" evidence="1">
    <location>
        <begin position="131"/>
        <end position="144"/>
    </location>
</feature>
<dbReference type="PANTHER" id="PTHR33116:SF84">
    <property type="entry name" value="RNA-DIRECTED DNA POLYMERASE"/>
    <property type="match status" value="1"/>
</dbReference>
<dbReference type="EMBL" id="OX459122">
    <property type="protein sequence ID" value="CAI9105935.1"/>
    <property type="molecule type" value="Genomic_DNA"/>
</dbReference>
<dbReference type="Proteomes" id="UP001161247">
    <property type="component" value="Chromosome 5"/>
</dbReference>
<evidence type="ECO:0000256" key="1">
    <source>
        <dbReference type="SAM" id="MobiDB-lite"/>
    </source>
</evidence>
<evidence type="ECO:0000259" key="2">
    <source>
        <dbReference type="Pfam" id="PF13966"/>
    </source>
</evidence>
<reference evidence="3" key="1">
    <citation type="submission" date="2023-03" db="EMBL/GenBank/DDBJ databases">
        <authorList>
            <person name="Julca I."/>
        </authorList>
    </citation>
    <scope>NUCLEOTIDE SEQUENCE</scope>
</reference>
<feature type="compositionally biased region" description="Basic and acidic residues" evidence="1">
    <location>
        <begin position="159"/>
        <end position="168"/>
    </location>
</feature>
<dbReference type="PANTHER" id="PTHR33116">
    <property type="entry name" value="REVERSE TRANSCRIPTASE ZINC-BINDING DOMAIN-CONTAINING PROTEIN-RELATED-RELATED"/>
    <property type="match status" value="1"/>
</dbReference>